<dbReference type="Proteomes" id="UP000186132">
    <property type="component" value="Unassembled WGS sequence"/>
</dbReference>
<sequence>MTEPLTAAEFAARSPVTDLRLDADGTPVDTLTVVDVGTPQDRDEVAAAVRAARRRRVGVLVGTARAGVAAELRPLVAELDCTIVAELDCTVVARTADSPAQMAVADPDAALAEIAATVARAPRATAAFVALLRQTAVLDPTAGIAAESAVYSTLLAGPEFAAWLATRPRHAVPAPDEPAVLLTRDDRTLTIELDRPGRRNAFDRAMRDGLVEAFELVAADDSITHVELRGRGPAFCAGGDLAEFGTSPDPASAHLVRIDRSVGSRVDRCRDRVTAYLHGACVGSGIEVPAFAADVVVAPDTTVRLPELSMGLVPGAGGTVSITRRTGRWRVAFLGLTGRAVDAGTVLDWGLGDRVGE</sequence>
<name>A0A1M5PUU7_9ACTN</name>
<comment type="similarity">
    <text evidence="1">Belongs to the enoyl-CoA hydratase/isomerase family.</text>
</comment>
<evidence type="ECO:0000259" key="2">
    <source>
        <dbReference type="Pfam" id="PF16113"/>
    </source>
</evidence>
<dbReference type="AlphaFoldDB" id="A0A1M5PUU7"/>
<proteinExistence type="inferred from homology"/>
<dbReference type="RefSeq" id="WP_073391399.1">
    <property type="nucleotide sequence ID" value="NZ_FQVU01000004.1"/>
</dbReference>
<organism evidence="3 4">
    <name type="scientific">Jatrophihabitans endophyticus</name>
    <dbReference type="NCBI Taxonomy" id="1206085"/>
    <lineage>
        <taxon>Bacteria</taxon>
        <taxon>Bacillati</taxon>
        <taxon>Actinomycetota</taxon>
        <taxon>Actinomycetes</taxon>
        <taxon>Jatrophihabitantales</taxon>
        <taxon>Jatrophihabitantaceae</taxon>
        <taxon>Jatrophihabitans</taxon>
    </lineage>
</organism>
<dbReference type="OrthoDB" id="3207739at2"/>
<keyword evidence="4" id="KW-1185">Reference proteome</keyword>
<dbReference type="SUPFAM" id="SSF52096">
    <property type="entry name" value="ClpP/crotonase"/>
    <property type="match status" value="1"/>
</dbReference>
<dbReference type="PANTHER" id="PTHR43802:SF1">
    <property type="entry name" value="IP11341P-RELATED"/>
    <property type="match status" value="1"/>
</dbReference>
<dbReference type="PANTHER" id="PTHR43802">
    <property type="entry name" value="ENOYL-COA HYDRATASE"/>
    <property type="match status" value="1"/>
</dbReference>
<dbReference type="InterPro" id="IPR045004">
    <property type="entry name" value="ECH_dom"/>
</dbReference>
<evidence type="ECO:0000256" key="1">
    <source>
        <dbReference type="ARBA" id="ARBA00005254"/>
    </source>
</evidence>
<dbReference type="STRING" id="1206085.SAMN05443575_3199"/>
<dbReference type="InterPro" id="IPR029045">
    <property type="entry name" value="ClpP/crotonase-like_dom_sf"/>
</dbReference>
<dbReference type="Pfam" id="PF16113">
    <property type="entry name" value="ECH_2"/>
    <property type="match status" value="1"/>
</dbReference>
<dbReference type="CDD" id="cd06558">
    <property type="entry name" value="crotonase-like"/>
    <property type="match status" value="1"/>
</dbReference>
<accession>A0A1M5PUU7</accession>
<reference evidence="3 4" key="1">
    <citation type="submission" date="2016-11" db="EMBL/GenBank/DDBJ databases">
        <authorList>
            <person name="Jaros S."/>
            <person name="Januszkiewicz K."/>
            <person name="Wedrychowicz H."/>
        </authorList>
    </citation>
    <scope>NUCLEOTIDE SEQUENCE [LARGE SCALE GENOMIC DNA]</scope>
    <source>
        <strain evidence="3 4">DSM 45627</strain>
    </source>
</reference>
<evidence type="ECO:0000313" key="4">
    <source>
        <dbReference type="Proteomes" id="UP000186132"/>
    </source>
</evidence>
<protein>
    <submittedName>
        <fullName evidence="3">Enoyl-CoA hydratase/carnithine racemase</fullName>
    </submittedName>
</protein>
<feature type="domain" description="Enoyl-CoA hydratase/isomerase" evidence="2">
    <location>
        <begin position="190"/>
        <end position="355"/>
    </location>
</feature>
<dbReference type="Gene3D" id="3.90.226.10">
    <property type="entry name" value="2-enoyl-CoA Hydratase, Chain A, domain 1"/>
    <property type="match status" value="1"/>
</dbReference>
<dbReference type="EMBL" id="FQVU01000004">
    <property type="protein sequence ID" value="SHH05430.1"/>
    <property type="molecule type" value="Genomic_DNA"/>
</dbReference>
<gene>
    <name evidence="3" type="ORF">SAMN05443575_3199</name>
</gene>
<evidence type="ECO:0000313" key="3">
    <source>
        <dbReference type="EMBL" id="SHH05430.1"/>
    </source>
</evidence>